<feature type="region of interest" description="Disordered" evidence="2">
    <location>
        <begin position="108"/>
        <end position="142"/>
    </location>
</feature>
<evidence type="ECO:0000313" key="4">
    <source>
        <dbReference type="EMBL" id="MFK4637513.1"/>
    </source>
</evidence>
<sequence length="353" mass="36218">MNTSSSSPFNNNSTAASSRAGTVQSQAETGSAVQQPSTRQRALVLGGGGSTGNAWLIGVVAGLFDAGLDVATPELTIGTSAGSTAAAQLAGASPIELFEAILSSVPQNPAGAEGTDKSAPRQASAVPVRSATGPDTETGRTATRPVVDHMERTGNIMKASSSMTDMRRRLGAAAVEIAASMEGASARWRATVATRLPQAQWPERAILLTAVNARTGDPVVFDRDSGVDLVDAVAASCASGFAYSIGDEQYIDGGYRTNAENADLAAGYGSVLVLSPFGGRTRTPAEWGMHLAGQVDALRAGGSQVETVIPDSEAEHMFGVNAMDFSLRPAAARVGFEQGRVLASRLAGFWVGC</sequence>
<feature type="compositionally biased region" description="Polar residues" evidence="2">
    <location>
        <begin position="19"/>
        <end position="38"/>
    </location>
</feature>
<dbReference type="RefSeq" id="WP_404593382.1">
    <property type="nucleotide sequence ID" value="NZ_JBIYEW010000003.1"/>
</dbReference>
<feature type="region of interest" description="Disordered" evidence="2">
    <location>
        <begin position="1"/>
        <end position="38"/>
    </location>
</feature>
<feature type="compositionally biased region" description="Low complexity" evidence="2">
    <location>
        <begin position="1"/>
        <end position="18"/>
    </location>
</feature>
<organism evidence="4 5">
    <name type="scientific">Paenarthrobacter histidinolovorans</name>
    <dbReference type="NCBI Taxonomy" id="43664"/>
    <lineage>
        <taxon>Bacteria</taxon>
        <taxon>Bacillati</taxon>
        <taxon>Actinomycetota</taxon>
        <taxon>Actinomycetes</taxon>
        <taxon>Micrococcales</taxon>
        <taxon>Micrococcaceae</taxon>
        <taxon>Paenarthrobacter</taxon>
    </lineage>
</organism>
<gene>
    <name evidence="4" type="ORF">ABIA52_000402</name>
</gene>
<evidence type="ECO:0000259" key="3">
    <source>
        <dbReference type="Pfam" id="PF01734"/>
    </source>
</evidence>
<dbReference type="Gene3D" id="3.40.1090.10">
    <property type="entry name" value="Cytosolic phospholipase A2 catalytic domain"/>
    <property type="match status" value="2"/>
</dbReference>
<keyword evidence="5" id="KW-1185">Reference proteome</keyword>
<accession>A0ABW8N0J4</accession>
<dbReference type="InterPro" id="IPR002641">
    <property type="entry name" value="PNPLA_dom"/>
</dbReference>
<dbReference type="Proteomes" id="UP001620520">
    <property type="component" value="Unassembled WGS sequence"/>
</dbReference>
<dbReference type="EMBL" id="JBIYEW010000003">
    <property type="protein sequence ID" value="MFK4637513.1"/>
    <property type="molecule type" value="Genomic_DNA"/>
</dbReference>
<proteinExistence type="predicted"/>
<dbReference type="InterPro" id="IPR016035">
    <property type="entry name" value="Acyl_Trfase/lysoPLipase"/>
</dbReference>
<name>A0ABW8N0J4_9MICC</name>
<reference evidence="4 5" key="1">
    <citation type="submission" date="2024-10" db="EMBL/GenBank/DDBJ databases">
        <title>Novel secondary metabolite-producing bacteria for plant disease control.</title>
        <authorList>
            <person name="Chevrette M."/>
        </authorList>
    </citation>
    <scope>NUCLEOTIDE SEQUENCE [LARGE SCALE GENOMIC DNA]</scope>
    <source>
        <strain evidence="4 5">J30 TE3557</strain>
    </source>
</reference>
<dbReference type="SUPFAM" id="SSF52151">
    <property type="entry name" value="FabD/lysophospholipase-like"/>
    <property type="match status" value="1"/>
</dbReference>
<keyword evidence="1" id="KW-0443">Lipid metabolism</keyword>
<evidence type="ECO:0000256" key="1">
    <source>
        <dbReference type="ARBA" id="ARBA00023098"/>
    </source>
</evidence>
<evidence type="ECO:0000256" key="2">
    <source>
        <dbReference type="SAM" id="MobiDB-lite"/>
    </source>
</evidence>
<comment type="caution">
    <text evidence="4">The sequence shown here is derived from an EMBL/GenBank/DDBJ whole genome shotgun (WGS) entry which is preliminary data.</text>
</comment>
<dbReference type="Pfam" id="PF01734">
    <property type="entry name" value="Patatin"/>
    <property type="match status" value="1"/>
</dbReference>
<protein>
    <submittedName>
        <fullName evidence="4">NTE family protein</fullName>
    </submittedName>
</protein>
<evidence type="ECO:0000313" key="5">
    <source>
        <dbReference type="Proteomes" id="UP001620520"/>
    </source>
</evidence>
<feature type="domain" description="PNPLA" evidence="3">
    <location>
        <begin position="43"/>
        <end position="258"/>
    </location>
</feature>